<name>A0A1D7TIN1_9BACT</name>
<dbReference type="SUPFAM" id="SSF46689">
    <property type="entry name" value="Homeodomain-like"/>
    <property type="match status" value="1"/>
</dbReference>
<gene>
    <name evidence="5" type="ORF">SHALO_1067</name>
</gene>
<organism evidence="5 6">
    <name type="scientific">Sulfurospirillum halorespirans DSM 13726</name>
    <dbReference type="NCBI Taxonomy" id="1193502"/>
    <lineage>
        <taxon>Bacteria</taxon>
        <taxon>Pseudomonadati</taxon>
        <taxon>Campylobacterota</taxon>
        <taxon>Epsilonproteobacteria</taxon>
        <taxon>Campylobacterales</taxon>
        <taxon>Sulfurospirillaceae</taxon>
        <taxon>Sulfurospirillum</taxon>
    </lineage>
</organism>
<dbReference type="Pfam" id="PF22200">
    <property type="entry name" value="ExsA_N"/>
    <property type="match status" value="1"/>
</dbReference>
<evidence type="ECO:0000256" key="2">
    <source>
        <dbReference type="ARBA" id="ARBA00023125"/>
    </source>
</evidence>
<dbReference type="GO" id="GO:0003700">
    <property type="term" value="F:DNA-binding transcription factor activity"/>
    <property type="evidence" value="ECO:0007669"/>
    <property type="project" value="InterPro"/>
</dbReference>
<dbReference type="PROSITE" id="PS01124">
    <property type="entry name" value="HTH_ARAC_FAMILY_2"/>
    <property type="match status" value="1"/>
</dbReference>
<dbReference type="PROSITE" id="PS00041">
    <property type="entry name" value="HTH_ARAC_FAMILY_1"/>
    <property type="match status" value="1"/>
</dbReference>
<dbReference type="InterPro" id="IPR018060">
    <property type="entry name" value="HTH_AraC"/>
</dbReference>
<sequence>MMTTLTLPNYLLHNPTLYECIFDHTFITSKSVLYKQGKLSVRIGMHMVILLLEGQKIVHLPKGDLLVDASEIIYTAQGNYFMTEIVGAQNRYQSILICFDDQFVLNFIQKYAISFDKKERSNPIAIVKKSPFLHSCVETINAFYTEKRDNTLSLIKLKTEELFLYSLWADQKGFLAFLKCIVETESSRIKYILESNTDVIQTPKDMGDLTRLNERLLRKEMARLYHMTPKKWLDHVRLQKAQLLLKNTDDSISQIATTCGYANVSWFITQFKKHYNATPFLYRQENLHQ</sequence>
<evidence type="ECO:0000256" key="1">
    <source>
        <dbReference type="ARBA" id="ARBA00023015"/>
    </source>
</evidence>
<dbReference type="PANTHER" id="PTHR43280">
    <property type="entry name" value="ARAC-FAMILY TRANSCRIPTIONAL REGULATOR"/>
    <property type="match status" value="1"/>
</dbReference>
<reference evidence="6" key="1">
    <citation type="submission" date="2016-08" db="EMBL/GenBank/DDBJ databases">
        <title>Complete genome sequence of the organohalide-respiring Epsilonproteobacterium Sulfurospirillum halorespirans.</title>
        <authorList>
            <person name="Goris T."/>
            <person name="Zimmermann J."/>
            <person name="Schenz B."/>
            <person name="Lemos M."/>
            <person name="Hackermueller J."/>
            <person name="Diekert G."/>
        </authorList>
    </citation>
    <scope>NUCLEOTIDE SEQUENCE [LARGE SCALE GENOMIC DNA]</scope>
    <source>
        <strain>DSM 13726</strain>
        <strain evidence="6">PCE-M2</strain>
    </source>
</reference>
<dbReference type="PANTHER" id="PTHR43280:SF2">
    <property type="entry name" value="HTH-TYPE TRANSCRIPTIONAL REGULATOR EXSA"/>
    <property type="match status" value="1"/>
</dbReference>
<dbReference type="InterPro" id="IPR009057">
    <property type="entry name" value="Homeodomain-like_sf"/>
</dbReference>
<accession>A0A1D7TIN1</accession>
<keyword evidence="3" id="KW-0804">Transcription</keyword>
<dbReference type="Pfam" id="PF12833">
    <property type="entry name" value="HTH_18"/>
    <property type="match status" value="1"/>
</dbReference>
<dbReference type="Proteomes" id="UP000094609">
    <property type="component" value="Chromosome"/>
</dbReference>
<dbReference type="SMART" id="SM00342">
    <property type="entry name" value="HTH_ARAC"/>
    <property type="match status" value="1"/>
</dbReference>
<keyword evidence="6" id="KW-1185">Reference proteome</keyword>
<dbReference type="InterPro" id="IPR020449">
    <property type="entry name" value="Tscrpt_reg_AraC-type_HTH"/>
</dbReference>
<dbReference type="InterPro" id="IPR018062">
    <property type="entry name" value="HTH_AraC-typ_CS"/>
</dbReference>
<keyword evidence="1" id="KW-0805">Transcription regulation</keyword>
<dbReference type="EMBL" id="CP017111">
    <property type="protein sequence ID" value="AOO64847.1"/>
    <property type="molecule type" value="Genomic_DNA"/>
</dbReference>
<feature type="domain" description="HTH araC/xylS-type" evidence="4">
    <location>
        <begin position="187"/>
        <end position="285"/>
    </location>
</feature>
<dbReference type="PRINTS" id="PR00032">
    <property type="entry name" value="HTHARAC"/>
</dbReference>
<dbReference type="AlphaFoldDB" id="A0A1D7TIN1"/>
<dbReference type="STRING" id="1193502.SHALO_1067"/>
<dbReference type="KEGG" id="shal:SHALO_1067"/>
<evidence type="ECO:0000256" key="3">
    <source>
        <dbReference type="ARBA" id="ARBA00023163"/>
    </source>
</evidence>
<dbReference type="Gene3D" id="1.10.10.60">
    <property type="entry name" value="Homeodomain-like"/>
    <property type="match status" value="1"/>
</dbReference>
<proteinExistence type="predicted"/>
<evidence type="ECO:0000259" key="4">
    <source>
        <dbReference type="PROSITE" id="PS01124"/>
    </source>
</evidence>
<dbReference type="InterPro" id="IPR054015">
    <property type="entry name" value="ExsA-like_N"/>
</dbReference>
<protein>
    <submittedName>
        <fullName evidence="5">Transcriptional regulator</fullName>
    </submittedName>
</protein>
<dbReference type="PATRIC" id="fig|1193502.14.peg.1081"/>
<dbReference type="RefSeq" id="WP_069477693.1">
    <property type="nucleotide sequence ID" value="NZ_CP017111.1"/>
</dbReference>
<evidence type="ECO:0000313" key="5">
    <source>
        <dbReference type="EMBL" id="AOO64847.1"/>
    </source>
</evidence>
<evidence type="ECO:0000313" key="6">
    <source>
        <dbReference type="Proteomes" id="UP000094609"/>
    </source>
</evidence>
<keyword evidence="2" id="KW-0238">DNA-binding</keyword>
<dbReference type="GO" id="GO:0043565">
    <property type="term" value="F:sequence-specific DNA binding"/>
    <property type="evidence" value="ECO:0007669"/>
    <property type="project" value="InterPro"/>
</dbReference>